<protein>
    <recommendedName>
        <fullName evidence="1">Cytidyltransferase-like domain-containing protein</fullName>
    </recommendedName>
</protein>
<name>A0A3M6VC01_9STRA</name>
<dbReference type="GO" id="GO:0005737">
    <property type="term" value="C:cytoplasm"/>
    <property type="evidence" value="ECO:0007669"/>
    <property type="project" value="TreeGrafter"/>
</dbReference>
<accession>A0A3M6VC01</accession>
<organism evidence="2 4">
    <name type="scientific">Peronospora effusa</name>
    <dbReference type="NCBI Taxonomy" id="542832"/>
    <lineage>
        <taxon>Eukaryota</taxon>
        <taxon>Sar</taxon>
        <taxon>Stramenopiles</taxon>
        <taxon>Oomycota</taxon>
        <taxon>Peronosporomycetes</taxon>
        <taxon>Peronosporales</taxon>
        <taxon>Peronosporaceae</taxon>
        <taxon>Peronospora</taxon>
    </lineage>
</organism>
<reference evidence="4 5" key="1">
    <citation type="submission" date="2018-06" db="EMBL/GenBank/DDBJ databases">
        <title>Comparative genomics of downy mildews reveals potential adaptations to biotrophy.</title>
        <authorList>
            <person name="Fletcher K."/>
            <person name="Klosterman S.J."/>
            <person name="Derevnina L."/>
            <person name="Martin F."/>
            <person name="Koike S."/>
            <person name="Reyes Chin-Wo S."/>
            <person name="Mou B."/>
            <person name="Michelmore R."/>
        </authorList>
    </citation>
    <scope>NUCLEOTIDE SEQUENCE [LARGE SCALE GENOMIC DNA]</scope>
    <source>
        <strain evidence="3 5">R13</strain>
        <strain evidence="2 4">R14</strain>
    </source>
</reference>
<evidence type="ECO:0000313" key="4">
    <source>
        <dbReference type="Proteomes" id="UP000282087"/>
    </source>
</evidence>
<sequence length="454" mass="49560">MSSIALIERLLAADVKVVAAVTGGGVSVAESLFHPGSSSIMLQFTVPYSRASLQSYLSSVSLTSSKLKCCSAETSERMALAAWKQAKNTTWKEAKEEDAQTAAAVPSSLKRFRTSLGIACTAGLATNYPKKGPHECFISVCQAHFMSNSNTFMRPQCETYHLQLDKSLGRSRSEEDQIVSRWIVYLLAKAASVDFETCKAFYDELTSVQTGIDTVVKLTSDEGNDDPLHDICSSNVNQLLSVAFLPVSPNDNVAATTIAAQGFDFRGLVLPGSFNPLHRGHIDLARVAQQLMKSRTGVELPVAFELTVANADKGAIESSTVSARLAQFSHGDTLGLDAWPVLVTNATLFGEKAELLPGCTFIIGADTAVRIVDKKYYDMDEHKMVLALDHIARHECSFVVAGRYDNKVENRFITAEEVLEKCVPPVLRYLFIPLPESAFRNDISSTKIRRQMAT</sequence>
<dbReference type="EMBL" id="QLLG01000479">
    <property type="protein sequence ID" value="RMX62936.1"/>
    <property type="molecule type" value="Genomic_DNA"/>
</dbReference>
<dbReference type="Gene3D" id="3.40.50.620">
    <property type="entry name" value="HUPs"/>
    <property type="match status" value="1"/>
</dbReference>
<proteinExistence type="predicted"/>
<dbReference type="OrthoDB" id="5591297at2759"/>
<dbReference type="Gene3D" id="3.90.950.20">
    <property type="entry name" value="CinA-like"/>
    <property type="match status" value="1"/>
</dbReference>
<dbReference type="EMBL" id="QKXF01000395">
    <property type="protein sequence ID" value="RQM11717.1"/>
    <property type="molecule type" value="Genomic_DNA"/>
</dbReference>
<dbReference type="PANTHER" id="PTHR31285:SF0">
    <property type="entry name" value="NICOTINAMIDE MONONUCLEOTIDE ADENYLYLTRANSFERASE"/>
    <property type="match status" value="1"/>
</dbReference>
<dbReference type="AlphaFoldDB" id="A0A3M6VC01"/>
<comment type="caution">
    <text evidence="2">The sequence shown here is derived from an EMBL/GenBank/DDBJ whole genome shotgun (WGS) entry which is preliminary data.</text>
</comment>
<evidence type="ECO:0000259" key="1">
    <source>
        <dbReference type="Pfam" id="PF01467"/>
    </source>
</evidence>
<dbReference type="Proteomes" id="UP000282087">
    <property type="component" value="Unassembled WGS sequence"/>
</dbReference>
<dbReference type="VEuPathDB" id="FungiDB:DD237_007770"/>
<dbReference type="Proteomes" id="UP000286097">
    <property type="component" value="Unassembled WGS sequence"/>
</dbReference>
<dbReference type="GO" id="GO:0000309">
    <property type="term" value="F:nicotinamide-nucleotide adenylyltransferase activity"/>
    <property type="evidence" value="ECO:0007669"/>
    <property type="project" value="TreeGrafter"/>
</dbReference>
<dbReference type="SUPFAM" id="SSF52374">
    <property type="entry name" value="Nucleotidylyl transferase"/>
    <property type="match status" value="1"/>
</dbReference>
<evidence type="ECO:0000313" key="5">
    <source>
        <dbReference type="Proteomes" id="UP000286097"/>
    </source>
</evidence>
<dbReference type="Pfam" id="PF01467">
    <property type="entry name" value="CTP_transf_like"/>
    <property type="match status" value="1"/>
</dbReference>
<evidence type="ECO:0000313" key="3">
    <source>
        <dbReference type="EMBL" id="RQM11717.1"/>
    </source>
</evidence>
<gene>
    <name evidence="3" type="ORF">DD237_007770</name>
    <name evidence="2" type="ORF">DD238_007478</name>
</gene>
<evidence type="ECO:0000313" key="2">
    <source>
        <dbReference type="EMBL" id="RMX62936.1"/>
    </source>
</evidence>
<dbReference type="InterPro" id="IPR036653">
    <property type="entry name" value="CinA-like_C"/>
</dbReference>
<dbReference type="InterPro" id="IPR004821">
    <property type="entry name" value="Cyt_trans-like"/>
</dbReference>
<dbReference type="InterPro" id="IPR014729">
    <property type="entry name" value="Rossmann-like_a/b/a_fold"/>
</dbReference>
<feature type="domain" description="Cytidyltransferase-like" evidence="1">
    <location>
        <begin position="270"/>
        <end position="450"/>
    </location>
</feature>
<keyword evidence="4" id="KW-1185">Reference proteome</keyword>
<dbReference type="GO" id="GO:0005634">
    <property type="term" value="C:nucleus"/>
    <property type="evidence" value="ECO:0007669"/>
    <property type="project" value="TreeGrafter"/>
</dbReference>
<dbReference type="PANTHER" id="PTHR31285">
    <property type="entry name" value="NICOTINAMIDE MONONUCLEOTIDE ADENYLYLTRANSFERASE"/>
    <property type="match status" value="1"/>
</dbReference>
<dbReference type="GO" id="GO:0016887">
    <property type="term" value="F:ATP hydrolysis activity"/>
    <property type="evidence" value="ECO:0007669"/>
    <property type="project" value="TreeGrafter"/>
</dbReference>